<reference evidence="1 2" key="1">
    <citation type="submission" date="2020-04" db="EMBL/GenBank/DDBJ databases">
        <title>Perkinsus olseni comparative genomics.</title>
        <authorList>
            <person name="Bogema D.R."/>
        </authorList>
    </citation>
    <scope>NUCLEOTIDE SEQUENCE [LARGE SCALE GENOMIC DNA]</scope>
    <source>
        <strain evidence="1">ATCC PRA-205</strain>
    </source>
</reference>
<sequence>MAFVAGCLYLACSGPALEGGPFSLICLDVANLWKSTIQAQTVWRFSESSSDRPISPIVCEKAEENECVLSTTYYIAQTLSSWLLGPDDTTQVEYQILRKNLLLLCSSGDTGFMYYHSLCDGRGRELGARRGQANDLEPEQTLVADDGTIYIKSELTLSHPMDCVHAFYPQGRQLMYSDTPNWFFDSEDSRANPAV</sequence>
<evidence type="ECO:0000313" key="2">
    <source>
        <dbReference type="Proteomes" id="UP000574390"/>
    </source>
</evidence>
<comment type="caution">
    <text evidence="1">The sequence shown here is derived from an EMBL/GenBank/DDBJ whole genome shotgun (WGS) entry which is preliminary data.</text>
</comment>
<dbReference type="Proteomes" id="UP000574390">
    <property type="component" value="Unassembled WGS sequence"/>
</dbReference>
<proteinExistence type="predicted"/>
<dbReference type="EMBL" id="JABANM010029449">
    <property type="protein sequence ID" value="KAF4707983.1"/>
    <property type="molecule type" value="Genomic_DNA"/>
</dbReference>
<accession>A0A7J6QI66</accession>
<protein>
    <submittedName>
        <fullName evidence="1">Uncharacterized protein</fullName>
    </submittedName>
</protein>
<dbReference type="AlphaFoldDB" id="A0A7J6QI66"/>
<name>A0A7J6QI66_PEROL</name>
<gene>
    <name evidence="1" type="ORF">FOZ62_024675</name>
</gene>
<evidence type="ECO:0000313" key="1">
    <source>
        <dbReference type="EMBL" id="KAF4707983.1"/>
    </source>
</evidence>
<organism evidence="1 2">
    <name type="scientific">Perkinsus olseni</name>
    <name type="common">Perkinsus atlanticus</name>
    <dbReference type="NCBI Taxonomy" id="32597"/>
    <lineage>
        <taxon>Eukaryota</taxon>
        <taxon>Sar</taxon>
        <taxon>Alveolata</taxon>
        <taxon>Perkinsozoa</taxon>
        <taxon>Perkinsea</taxon>
        <taxon>Perkinsida</taxon>
        <taxon>Perkinsidae</taxon>
        <taxon>Perkinsus</taxon>
    </lineage>
</organism>